<dbReference type="PANTHER" id="PTHR37836">
    <property type="entry name" value="LMO1036 PROTEIN"/>
    <property type="match status" value="1"/>
</dbReference>
<evidence type="ECO:0000259" key="2">
    <source>
        <dbReference type="Pfam" id="PF13204"/>
    </source>
</evidence>
<protein>
    <recommendedName>
        <fullName evidence="5">DUF4038 domain-containing protein</fullName>
    </recommendedName>
</protein>
<sequence length="416" mass="45307">MWNIPALPRAEYQAVIDDTAARGFTGIEFWLHHFPGNGHPPFDGEGNAPFSKRLDGSTWDGTLTYGNASAEAPDFTQPNAPYWSNIDALIAYAASRNLMVLWFPAYAGFLVGYDGWLVEMAANGTTRMRSYGAWLANRYKDTPNIVWMLGGDYSFADQPEYTAVEQAWIDGMLSVAGQQSILFSNEWRSEHIGTEEPAFGRYINLNGCYSWNGRTASICRQGYAHTPAIPAFLQEGPFDEEGPDGNSYNPSATQPIRRYSWWAWLSAIGGYTFGNGYVWALNPGYVPHLDTVQTRHHSVLNRFIGSVEWWTLVPDGMGGIGTLVTAGGGTIDTDSYVAAAANPAGTLLVAYLGPGHSGEVTIDMKKMRSATTGRWFDPTSGVSQAIGPLPNSGTRTFAPPGANAAGDRDWVLVLTS</sequence>
<reference evidence="3 4" key="1">
    <citation type="journal article" date="2014" name="Int. J. Syst. Evol. Microbiol.">
        <title>Ramlibacter solisilvae sp. nov., isolated from forest soil, and emended description of the genus Ramlibacter.</title>
        <authorList>
            <person name="Lee H.J."/>
            <person name="Lee S.H."/>
            <person name="Lee S.S."/>
            <person name="Lee J.S."/>
            <person name="Kim Y."/>
            <person name="Kim S.C."/>
            <person name="Jeon C.O."/>
        </authorList>
    </citation>
    <scope>NUCLEOTIDE SEQUENCE [LARGE SCALE GENOMIC DNA]</scope>
    <source>
        <strain evidence="3 4">5-10</strain>
    </source>
</reference>
<evidence type="ECO:0000313" key="3">
    <source>
        <dbReference type="EMBL" id="AMO24581.1"/>
    </source>
</evidence>
<dbReference type="InterPro" id="IPR025277">
    <property type="entry name" value="Apiosidase-like_cat_dom"/>
</dbReference>
<dbReference type="Pfam" id="PF12904">
    <property type="entry name" value="Collagen_bind_2"/>
    <property type="match status" value="1"/>
</dbReference>
<name>A0A127JXE6_9BURK</name>
<gene>
    <name evidence="3" type="ORF">UC35_19220</name>
</gene>
<evidence type="ECO:0000259" key="1">
    <source>
        <dbReference type="Pfam" id="PF12904"/>
    </source>
</evidence>
<feature type="domain" description="Putative collagen-binding" evidence="1">
    <location>
        <begin position="334"/>
        <end position="414"/>
    </location>
</feature>
<keyword evidence="4" id="KW-1185">Reference proteome</keyword>
<proteinExistence type="predicted"/>
<dbReference type="Proteomes" id="UP000070433">
    <property type="component" value="Chromosome"/>
</dbReference>
<dbReference type="PANTHER" id="PTHR37836:SF2">
    <property type="entry name" value="DUF4038 DOMAIN-CONTAINING PROTEIN"/>
    <property type="match status" value="1"/>
</dbReference>
<evidence type="ECO:0000313" key="4">
    <source>
        <dbReference type="Proteomes" id="UP000070433"/>
    </source>
</evidence>
<dbReference type="Pfam" id="PF13204">
    <property type="entry name" value="Apiosidase"/>
    <property type="match status" value="1"/>
</dbReference>
<evidence type="ECO:0008006" key="5">
    <source>
        <dbReference type="Google" id="ProtNLM"/>
    </source>
</evidence>
<organism evidence="3 4">
    <name type="scientific">Ramlibacter tataouinensis</name>
    <dbReference type="NCBI Taxonomy" id="94132"/>
    <lineage>
        <taxon>Bacteria</taxon>
        <taxon>Pseudomonadati</taxon>
        <taxon>Pseudomonadota</taxon>
        <taxon>Betaproteobacteria</taxon>
        <taxon>Burkholderiales</taxon>
        <taxon>Comamonadaceae</taxon>
        <taxon>Ramlibacter</taxon>
    </lineage>
</organism>
<dbReference type="Gene3D" id="3.20.20.80">
    <property type="entry name" value="Glycosidases"/>
    <property type="match status" value="1"/>
</dbReference>
<feature type="domain" description="Apiosidase-like catalytic" evidence="2">
    <location>
        <begin position="63"/>
        <end position="281"/>
    </location>
</feature>
<dbReference type="EMBL" id="CP010951">
    <property type="protein sequence ID" value="AMO24581.1"/>
    <property type="molecule type" value="Genomic_DNA"/>
</dbReference>
<dbReference type="AlphaFoldDB" id="A0A127JXE6"/>
<dbReference type="InterPro" id="IPR024749">
    <property type="entry name" value="Collagen-bd_put"/>
</dbReference>
<accession>A0A127JXE6</accession>